<dbReference type="InterPro" id="IPR002734">
    <property type="entry name" value="RibDG_C"/>
</dbReference>
<gene>
    <name evidence="2" type="ORF">ACH4WX_05020</name>
</gene>
<comment type="caution">
    <text evidence="2">The sequence shown here is derived from an EMBL/GenBank/DDBJ whole genome shotgun (WGS) entry which is preliminary data.</text>
</comment>
<evidence type="ECO:0000259" key="1">
    <source>
        <dbReference type="Pfam" id="PF01872"/>
    </source>
</evidence>
<organism evidence="2 3">
    <name type="scientific">Nocardia carnea</name>
    <dbReference type="NCBI Taxonomy" id="37328"/>
    <lineage>
        <taxon>Bacteria</taxon>
        <taxon>Bacillati</taxon>
        <taxon>Actinomycetota</taxon>
        <taxon>Actinomycetes</taxon>
        <taxon>Mycobacteriales</taxon>
        <taxon>Nocardiaceae</taxon>
        <taxon>Nocardia</taxon>
    </lineage>
</organism>
<feature type="domain" description="Bacterial bifunctional deaminase-reductase C-terminal" evidence="1">
    <location>
        <begin position="78"/>
        <end position="162"/>
    </location>
</feature>
<dbReference type="PANTHER" id="PTHR38011:SF11">
    <property type="entry name" value="2,5-DIAMINO-6-RIBOSYLAMINO-4(3H)-PYRIMIDINONE 5'-PHOSPHATE REDUCTASE"/>
    <property type="match status" value="1"/>
</dbReference>
<keyword evidence="3" id="KW-1185">Reference proteome</keyword>
<dbReference type="RefSeq" id="WP_051157607.1">
    <property type="nucleotide sequence ID" value="NZ_JBIRUQ010000001.1"/>
</dbReference>
<accession>A0ABW7TGA7</accession>
<dbReference type="InterPro" id="IPR050765">
    <property type="entry name" value="Riboflavin_Biosynth_HTPR"/>
</dbReference>
<dbReference type="PANTHER" id="PTHR38011">
    <property type="entry name" value="DIHYDROFOLATE REDUCTASE FAMILY PROTEIN (AFU_ORTHOLOGUE AFUA_8G06820)"/>
    <property type="match status" value="1"/>
</dbReference>
<dbReference type="Pfam" id="PF01872">
    <property type="entry name" value="RibD_C"/>
    <property type="match status" value="1"/>
</dbReference>
<evidence type="ECO:0000313" key="2">
    <source>
        <dbReference type="EMBL" id="MFI1460067.1"/>
    </source>
</evidence>
<dbReference type="Proteomes" id="UP001611263">
    <property type="component" value="Unassembled WGS sequence"/>
</dbReference>
<dbReference type="EMBL" id="JBIRUQ010000001">
    <property type="protein sequence ID" value="MFI1460067.1"/>
    <property type="molecule type" value="Genomic_DNA"/>
</dbReference>
<dbReference type="Gene3D" id="3.40.430.10">
    <property type="entry name" value="Dihydrofolate Reductase, subunit A"/>
    <property type="match status" value="1"/>
</dbReference>
<dbReference type="InterPro" id="IPR024072">
    <property type="entry name" value="DHFR-like_dom_sf"/>
</dbReference>
<dbReference type="GeneID" id="93505546"/>
<protein>
    <submittedName>
        <fullName evidence="2">Dihydrofolate reductase family protein</fullName>
    </submittedName>
</protein>
<reference evidence="2 3" key="1">
    <citation type="submission" date="2024-10" db="EMBL/GenBank/DDBJ databases">
        <title>The Natural Products Discovery Center: Release of the First 8490 Sequenced Strains for Exploring Actinobacteria Biosynthetic Diversity.</title>
        <authorList>
            <person name="Kalkreuter E."/>
            <person name="Kautsar S.A."/>
            <person name="Yang D."/>
            <person name="Bader C.D."/>
            <person name="Teijaro C.N."/>
            <person name="Fluegel L."/>
            <person name="Davis C.M."/>
            <person name="Simpson J.R."/>
            <person name="Lauterbach L."/>
            <person name="Steele A.D."/>
            <person name="Gui C."/>
            <person name="Meng S."/>
            <person name="Li G."/>
            <person name="Viehrig K."/>
            <person name="Ye F."/>
            <person name="Su P."/>
            <person name="Kiefer A.F."/>
            <person name="Nichols A."/>
            <person name="Cepeda A.J."/>
            <person name="Yan W."/>
            <person name="Fan B."/>
            <person name="Jiang Y."/>
            <person name="Adhikari A."/>
            <person name="Zheng C.-J."/>
            <person name="Schuster L."/>
            <person name="Cowan T.M."/>
            <person name="Smanski M.J."/>
            <person name="Chevrette M.G."/>
            <person name="De Carvalho L.P.S."/>
            <person name="Shen B."/>
        </authorList>
    </citation>
    <scope>NUCLEOTIDE SEQUENCE [LARGE SCALE GENOMIC DNA]</scope>
    <source>
        <strain evidence="2 3">NPDC020568</strain>
    </source>
</reference>
<name>A0ABW7TGA7_9NOCA</name>
<proteinExistence type="predicted"/>
<dbReference type="SUPFAM" id="SSF53597">
    <property type="entry name" value="Dihydrofolate reductase-like"/>
    <property type="match status" value="1"/>
</dbReference>
<sequence>MTNPQTSPRTVYNTATSLDGYIATPDHSLDWLLSREADESGPMGFTEFLAGVGAIVMGANTYQWILDHEGAEPWPYEVPSWVCTHRDFPARTDADIRFTRADIPELHKVMTEVAGGKNLWVVGGGELAGAFADHGLLDEIIVSIAPVTLGAGAPLLPRELELRVTEVAANGEFACVRYEMVREPAGTTGPADGDQGEHAAR</sequence>
<evidence type="ECO:0000313" key="3">
    <source>
        <dbReference type="Proteomes" id="UP001611263"/>
    </source>
</evidence>